<gene>
    <name evidence="4" type="primary">csrA</name>
    <name evidence="5" type="ORF">Mal48_39890</name>
</gene>
<keyword evidence="3 4" id="KW-0694">RNA-binding</keyword>
<keyword evidence="2 4" id="KW-0810">Translation regulation</keyword>
<comment type="subunit">
    <text evidence="4">Homodimer; the beta-strands of each monomer intercalate to form a hydrophobic core, while the alpha-helices form wings that extend away from the core.</text>
</comment>
<dbReference type="PANTHER" id="PTHR34984">
    <property type="entry name" value="CARBON STORAGE REGULATOR"/>
    <property type="match status" value="1"/>
</dbReference>
<dbReference type="InterPro" id="IPR036107">
    <property type="entry name" value="CsrA_sf"/>
</dbReference>
<comment type="similarity">
    <text evidence="4">Belongs to the CsrA/RsmA family.</text>
</comment>
<sequence>MLVLTRKKHETIQIGDSIVIKVISTGRGKVKIGIDAPSTTRVLRGELAQLIADNETRIPETFVAPEATVKS</sequence>
<keyword evidence="1 4" id="KW-0963">Cytoplasm</keyword>
<reference evidence="5 6" key="1">
    <citation type="submission" date="2019-02" db="EMBL/GenBank/DDBJ databases">
        <title>Deep-cultivation of Planctomycetes and their phenomic and genomic characterization uncovers novel biology.</title>
        <authorList>
            <person name="Wiegand S."/>
            <person name="Jogler M."/>
            <person name="Boedeker C."/>
            <person name="Pinto D."/>
            <person name="Vollmers J."/>
            <person name="Rivas-Marin E."/>
            <person name="Kohn T."/>
            <person name="Peeters S.H."/>
            <person name="Heuer A."/>
            <person name="Rast P."/>
            <person name="Oberbeckmann S."/>
            <person name="Bunk B."/>
            <person name="Jeske O."/>
            <person name="Meyerdierks A."/>
            <person name="Storesund J.E."/>
            <person name="Kallscheuer N."/>
            <person name="Luecker S."/>
            <person name="Lage O.M."/>
            <person name="Pohl T."/>
            <person name="Merkel B.J."/>
            <person name="Hornburger P."/>
            <person name="Mueller R.-W."/>
            <person name="Bruemmer F."/>
            <person name="Labrenz M."/>
            <person name="Spormann A.M."/>
            <person name="Op den Camp H."/>
            <person name="Overmann J."/>
            <person name="Amann R."/>
            <person name="Jetten M.S.M."/>
            <person name="Mascher T."/>
            <person name="Medema M.H."/>
            <person name="Devos D.P."/>
            <person name="Kaster A.-K."/>
            <person name="Ovreas L."/>
            <person name="Rohde M."/>
            <person name="Galperin M.Y."/>
            <person name="Jogler C."/>
        </authorList>
    </citation>
    <scope>NUCLEOTIDE SEQUENCE [LARGE SCALE GENOMIC DNA]</scope>
    <source>
        <strain evidence="5 6">Mal48</strain>
    </source>
</reference>
<comment type="subcellular location">
    <subcellularLocation>
        <location evidence="4">Cytoplasm</location>
    </subcellularLocation>
</comment>
<dbReference type="OrthoDB" id="289081at2"/>
<dbReference type="AlphaFoldDB" id="A0A517QT41"/>
<comment type="function">
    <text evidence="4">A translational regulator that binds mRNA to regulate translation initiation and/or mRNA stability. Usually binds in the 5'-UTR at or near the Shine-Dalgarno sequence preventing ribosome-binding, thus repressing translation. Its main target seems to be the major flagellin gene, while its function is anatagonized by FliW.</text>
</comment>
<dbReference type="RefSeq" id="WP_145203098.1">
    <property type="nucleotide sequence ID" value="NZ_CP036267.1"/>
</dbReference>
<dbReference type="HAMAP" id="MF_00167">
    <property type="entry name" value="CsrA"/>
    <property type="match status" value="1"/>
</dbReference>
<proteinExistence type="inferred from homology"/>
<dbReference type="GO" id="GO:0045947">
    <property type="term" value="P:negative regulation of translational initiation"/>
    <property type="evidence" value="ECO:0007669"/>
    <property type="project" value="UniProtKB-UniRule"/>
</dbReference>
<evidence type="ECO:0000256" key="3">
    <source>
        <dbReference type="ARBA" id="ARBA00022884"/>
    </source>
</evidence>
<accession>A0A517QT41</accession>
<dbReference type="KEGG" id="tpol:Mal48_39890"/>
<keyword evidence="4" id="KW-1005">Bacterial flagellum biogenesis</keyword>
<name>A0A517QT41_9PLAN</name>
<dbReference type="GO" id="GO:0044781">
    <property type="term" value="P:bacterial-type flagellum organization"/>
    <property type="evidence" value="ECO:0007669"/>
    <property type="project" value="UniProtKB-KW"/>
</dbReference>
<dbReference type="Proteomes" id="UP000315724">
    <property type="component" value="Chromosome"/>
</dbReference>
<dbReference type="GO" id="GO:0048027">
    <property type="term" value="F:mRNA 5'-UTR binding"/>
    <property type="evidence" value="ECO:0007669"/>
    <property type="project" value="UniProtKB-UniRule"/>
</dbReference>
<protein>
    <recommendedName>
        <fullName evidence="4">Translational regulator CsrA</fullName>
    </recommendedName>
</protein>
<dbReference type="Gene3D" id="2.60.40.4380">
    <property type="entry name" value="Translational regulator CsrA"/>
    <property type="match status" value="1"/>
</dbReference>
<dbReference type="SUPFAM" id="SSF117130">
    <property type="entry name" value="CsrA-like"/>
    <property type="match status" value="1"/>
</dbReference>
<dbReference type="GO" id="GO:0005829">
    <property type="term" value="C:cytosol"/>
    <property type="evidence" value="ECO:0007669"/>
    <property type="project" value="TreeGrafter"/>
</dbReference>
<dbReference type="Pfam" id="PF02599">
    <property type="entry name" value="CsrA"/>
    <property type="match status" value="1"/>
</dbReference>
<dbReference type="EMBL" id="CP036267">
    <property type="protein sequence ID" value="QDT34717.1"/>
    <property type="molecule type" value="Genomic_DNA"/>
</dbReference>
<dbReference type="GO" id="GO:0006109">
    <property type="term" value="P:regulation of carbohydrate metabolic process"/>
    <property type="evidence" value="ECO:0007669"/>
    <property type="project" value="InterPro"/>
</dbReference>
<evidence type="ECO:0000256" key="1">
    <source>
        <dbReference type="ARBA" id="ARBA00022490"/>
    </source>
</evidence>
<evidence type="ECO:0000313" key="6">
    <source>
        <dbReference type="Proteomes" id="UP000315724"/>
    </source>
</evidence>
<dbReference type="GO" id="GO:1902208">
    <property type="term" value="P:regulation of bacterial-type flagellum assembly"/>
    <property type="evidence" value="ECO:0007669"/>
    <property type="project" value="UniProtKB-UniRule"/>
</dbReference>
<dbReference type="PANTHER" id="PTHR34984:SF1">
    <property type="entry name" value="CARBON STORAGE REGULATOR"/>
    <property type="match status" value="1"/>
</dbReference>
<evidence type="ECO:0000256" key="4">
    <source>
        <dbReference type="HAMAP-Rule" id="MF_00167"/>
    </source>
</evidence>
<organism evidence="5 6">
    <name type="scientific">Thalassoglobus polymorphus</name>
    <dbReference type="NCBI Taxonomy" id="2527994"/>
    <lineage>
        <taxon>Bacteria</taxon>
        <taxon>Pseudomonadati</taxon>
        <taxon>Planctomycetota</taxon>
        <taxon>Planctomycetia</taxon>
        <taxon>Planctomycetales</taxon>
        <taxon>Planctomycetaceae</taxon>
        <taxon>Thalassoglobus</taxon>
    </lineage>
</organism>
<keyword evidence="6" id="KW-1185">Reference proteome</keyword>
<dbReference type="GO" id="GO:0006402">
    <property type="term" value="P:mRNA catabolic process"/>
    <property type="evidence" value="ECO:0007669"/>
    <property type="project" value="InterPro"/>
</dbReference>
<keyword evidence="4" id="KW-0678">Repressor</keyword>
<evidence type="ECO:0000256" key="2">
    <source>
        <dbReference type="ARBA" id="ARBA00022845"/>
    </source>
</evidence>
<dbReference type="InterPro" id="IPR003751">
    <property type="entry name" value="CsrA"/>
</dbReference>
<evidence type="ECO:0000313" key="5">
    <source>
        <dbReference type="EMBL" id="QDT34717.1"/>
    </source>
</evidence>